<keyword evidence="3" id="KW-1185">Reference proteome</keyword>
<proteinExistence type="predicted"/>
<name>A0A1A9ZG83_GLOPL</name>
<evidence type="ECO:0000313" key="2">
    <source>
        <dbReference type="EnsemblMetazoa" id="GPAI013643-PA"/>
    </source>
</evidence>
<dbReference type="EnsemblMetazoa" id="GPAI013643-RA">
    <property type="protein sequence ID" value="GPAI013643-PA"/>
    <property type="gene ID" value="GPAI013643"/>
</dbReference>
<dbReference type="GO" id="GO:0003899">
    <property type="term" value="F:DNA-directed RNA polymerase activity"/>
    <property type="evidence" value="ECO:0007669"/>
    <property type="project" value="InterPro"/>
</dbReference>
<organism evidence="2 3">
    <name type="scientific">Glossina pallidipes</name>
    <name type="common">Tsetse fly</name>
    <dbReference type="NCBI Taxonomy" id="7398"/>
    <lineage>
        <taxon>Eukaryota</taxon>
        <taxon>Metazoa</taxon>
        <taxon>Ecdysozoa</taxon>
        <taxon>Arthropoda</taxon>
        <taxon>Hexapoda</taxon>
        <taxon>Insecta</taxon>
        <taxon>Pterygota</taxon>
        <taxon>Neoptera</taxon>
        <taxon>Endopterygota</taxon>
        <taxon>Diptera</taxon>
        <taxon>Brachycera</taxon>
        <taxon>Muscomorpha</taxon>
        <taxon>Hippoboscoidea</taxon>
        <taxon>Glossinidae</taxon>
        <taxon>Glossina</taxon>
    </lineage>
</organism>
<dbReference type="GO" id="GO:0005666">
    <property type="term" value="C:RNA polymerase III complex"/>
    <property type="evidence" value="ECO:0007669"/>
    <property type="project" value="TreeGrafter"/>
</dbReference>
<dbReference type="Proteomes" id="UP000092445">
    <property type="component" value="Unassembled WGS sequence"/>
</dbReference>
<dbReference type="InterPro" id="IPR011262">
    <property type="entry name" value="DNA-dir_RNA_pol_insert"/>
</dbReference>
<dbReference type="GO" id="GO:0005736">
    <property type="term" value="C:RNA polymerase I complex"/>
    <property type="evidence" value="ECO:0007669"/>
    <property type="project" value="TreeGrafter"/>
</dbReference>
<dbReference type="InterPro" id="IPR036643">
    <property type="entry name" value="RNApol_insert_sf"/>
</dbReference>
<dbReference type="InterPro" id="IPR050518">
    <property type="entry name" value="Rpo3/RPB3_RNA_Pol_subunit"/>
</dbReference>
<dbReference type="VEuPathDB" id="VectorBase:GPAI013643"/>
<feature type="domain" description="DNA-directed RNA polymerase insert" evidence="1">
    <location>
        <begin position="54"/>
        <end position="115"/>
    </location>
</feature>
<protein>
    <recommendedName>
        <fullName evidence="1">DNA-directed RNA polymerase insert domain-containing protein</fullName>
    </recommendedName>
</protein>
<dbReference type="Pfam" id="PF01000">
    <property type="entry name" value="RNA_pol_A_bac"/>
    <property type="match status" value="1"/>
</dbReference>
<accession>A0A1A9ZG83</accession>
<dbReference type="SUPFAM" id="SSF56553">
    <property type="entry name" value="Insert subdomain of RNA polymerase alpha subunit"/>
    <property type="match status" value="1"/>
</dbReference>
<evidence type="ECO:0000313" key="3">
    <source>
        <dbReference type="Proteomes" id="UP000092445"/>
    </source>
</evidence>
<dbReference type="PANTHER" id="PTHR11800">
    <property type="entry name" value="DNA-DIRECTED RNA POLYMERASE"/>
    <property type="match status" value="1"/>
</dbReference>
<reference evidence="2" key="2">
    <citation type="submission" date="2020-05" db="UniProtKB">
        <authorList>
            <consortium name="EnsemblMetazoa"/>
        </authorList>
    </citation>
    <scope>IDENTIFICATION</scope>
    <source>
        <strain evidence="2">IAEA</strain>
    </source>
</reference>
<reference evidence="3" key="1">
    <citation type="submission" date="2014-03" db="EMBL/GenBank/DDBJ databases">
        <authorList>
            <person name="Aksoy S."/>
            <person name="Warren W."/>
            <person name="Wilson R.K."/>
        </authorList>
    </citation>
    <scope>NUCLEOTIDE SEQUENCE [LARGE SCALE GENOMIC DNA]</scope>
    <source>
        <strain evidence="3">IAEA</strain>
    </source>
</reference>
<dbReference type="GO" id="GO:0006351">
    <property type="term" value="P:DNA-templated transcription"/>
    <property type="evidence" value="ECO:0007669"/>
    <property type="project" value="InterPro"/>
</dbReference>
<dbReference type="STRING" id="7398.A0A1A9ZG83"/>
<sequence length="148" mass="17138">MTCIPEPRIARIFTQEKDTKSSPHESQRKRHENSNTFDNVCAIDMYGHQISSNNIRIKIYSGQIKWWPKGKQAQIYIESDVGPIDDDILITQMRPGHELDIRLAAVKGIGKDHAKFSPVATAFYRLLPEMKLKKDVVDVELRWKFQTK</sequence>
<dbReference type="Gene3D" id="2.170.120.12">
    <property type="entry name" value="DNA-directed RNA polymerase, insert domain"/>
    <property type="match status" value="1"/>
</dbReference>
<evidence type="ECO:0000259" key="1">
    <source>
        <dbReference type="Pfam" id="PF01000"/>
    </source>
</evidence>
<dbReference type="AlphaFoldDB" id="A0A1A9ZG83"/>
<dbReference type="GO" id="GO:0046983">
    <property type="term" value="F:protein dimerization activity"/>
    <property type="evidence" value="ECO:0007669"/>
    <property type="project" value="InterPro"/>
</dbReference>
<dbReference type="PANTHER" id="PTHR11800:SF13">
    <property type="entry name" value="DNA-DIRECTED RNA POLYMERASES I AND III SUBUNIT RPAC1"/>
    <property type="match status" value="1"/>
</dbReference>